<evidence type="ECO:0000256" key="1">
    <source>
        <dbReference type="SAM" id="Phobius"/>
    </source>
</evidence>
<feature type="transmembrane region" description="Helical" evidence="1">
    <location>
        <begin position="68"/>
        <end position="88"/>
    </location>
</feature>
<reference evidence="2" key="1">
    <citation type="journal article" date="2024" name="Gigascience">
        <title>Chromosome-level genome of the poultry shaft louse Menopon gallinae provides insight into the host-switching and adaptive evolution of parasitic lice.</title>
        <authorList>
            <person name="Xu Y."/>
            <person name="Ma L."/>
            <person name="Liu S."/>
            <person name="Liang Y."/>
            <person name="Liu Q."/>
            <person name="He Z."/>
            <person name="Tian L."/>
            <person name="Duan Y."/>
            <person name="Cai W."/>
            <person name="Li H."/>
            <person name="Song F."/>
        </authorList>
    </citation>
    <scope>NUCLEOTIDE SEQUENCE</scope>
    <source>
        <strain evidence="2">Cailab_2023a</strain>
    </source>
</reference>
<keyword evidence="1" id="KW-1133">Transmembrane helix</keyword>
<accession>A0AAW2II81</accession>
<comment type="caution">
    <text evidence="2">The sequence shown here is derived from an EMBL/GenBank/DDBJ whole genome shotgun (WGS) entry which is preliminary data.</text>
</comment>
<name>A0AAW2II81_9NEOP</name>
<gene>
    <name evidence="2" type="ORF">PYX00_002580</name>
</gene>
<organism evidence="2">
    <name type="scientific">Menopon gallinae</name>
    <name type="common">poultry shaft louse</name>
    <dbReference type="NCBI Taxonomy" id="328185"/>
    <lineage>
        <taxon>Eukaryota</taxon>
        <taxon>Metazoa</taxon>
        <taxon>Ecdysozoa</taxon>
        <taxon>Arthropoda</taxon>
        <taxon>Hexapoda</taxon>
        <taxon>Insecta</taxon>
        <taxon>Pterygota</taxon>
        <taxon>Neoptera</taxon>
        <taxon>Paraneoptera</taxon>
        <taxon>Psocodea</taxon>
        <taxon>Troctomorpha</taxon>
        <taxon>Phthiraptera</taxon>
        <taxon>Amblycera</taxon>
        <taxon>Menoponidae</taxon>
        <taxon>Menopon</taxon>
    </lineage>
</organism>
<keyword evidence="1" id="KW-0812">Transmembrane</keyword>
<evidence type="ECO:0000313" key="2">
    <source>
        <dbReference type="EMBL" id="KAL0281661.1"/>
    </source>
</evidence>
<proteinExistence type="predicted"/>
<sequence length="166" mass="19185">MYRLISVFLCRNRRGCSDLFVATDEKKQDSSTSTSHCRGPNDHLLPRSTRLRCLSSGSSYSSRTDLHCFLFIFSLTFFLRALVLPIIWETIKWQSIFLEIHGKFVSLSAIVNGQLLGWMFEQNKKVKSSWSKVRDEGFYMMLVDNMLSEKLSNSTLAIPKILKPRH</sequence>
<dbReference type="AlphaFoldDB" id="A0AAW2II81"/>
<protein>
    <submittedName>
        <fullName evidence="2">Uncharacterized protein</fullName>
    </submittedName>
</protein>
<dbReference type="EMBL" id="JARGDH010000001">
    <property type="protein sequence ID" value="KAL0281661.1"/>
    <property type="molecule type" value="Genomic_DNA"/>
</dbReference>
<keyword evidence="1" id="KW-0472">Membrane</keyword>